<dbReference type="Proteomes" id="UP000095023">
    <property type="component" value="Unassembled WGS sequence"/>
</dbReference>
<evidence type="ECO:0000313" key="3">
    <source>
        <dbReference type="Proteomes" id="UP000095023"/>
    </source>
</evidence>
<proteinExistence type="predicted"/>
<sequence>MDSAIYRHCLIQARSLFDKHASRFWIDRIRSMARRWAARVAKEPARQAYYRLQGYRRLRSLTRANAGDITCLSYALECAYAIKGPRRRRMLHDIVANTEAIGHKDYTGVDGRPYLSRIGQTVFTAHREKLNPYIDYTYNSRGVQHMRAGKARIPGEQTAVPECRIRNQLKAWLHKAQTRAHAPIPLQEFEALNEKIDRLQHRQIHPDIDLESPYRAVMRTRGAGLMDISGSRFDALTKFKGTISPGRLVANGNQLSPRFAMRRLQDISRRALVRDDSKIVWGIHMVQQ</sequence>
<feature type="domain" description="LYR motif-containing protein Cup1-like N-terminal" evidence="1">
    <location>
        <begin position="5"/>
        <end position="91"/>
    </location>
</feature>
<gene>
    <name evidence="2" type="ORF">CANCADRAFT_142120</name>
</gene>
<evidence type="ECO:0000313" key="2">
    <source>
        <dbReference type="EMBL" id="ODV89688.1"/>
    </source>
</evidence>
<evidence type="ECO:0000259" key="1">
    <source>
        <dbReference type="Pfam" id="PF20263"/>
    </source>
</evidence>
<organism evidence="2 3">
    <name type="scientific">Tortispora caseinolytica NRRL Y-17796</name>
    <dbReference type="NCBI Taxonomy" id="767744"/>
    <lineage>
        <taxon>Eukaryota</taxon>
        <taxon>Fungi</taxon>
        <taxon>Dikarya</taxon>
        <taxon>Ascomycota</taxon>
        <taxon>Saccharomycotina</taxon>
        <taxon>Trigonopsidomycetes</taxon>
        <taxon>Trigonopsidales</taxon>
        <taxon>Trigonopsidaceae</taxon>
        <taxon>Tortispora</taxon>
    </lineage>
</organism>
<accession>A0A1E4TDF7</accession>
<reference evidence="3" key="1">
    <citation type="submission" date="2016-02" db="EMBL/GenBank/DDBJ databases">
        <title>Comparative genomics of biotechnologically important yeasts.</title>
        <authorList>
            <consortium name="DOE Joint Genome Institute"/>
            <person name="Riley R."/>
            <person name="Haridas S."/>
            <person name="Wolfe K.H."/>
            <person name="Lopes M.R."/>
            <person name="Hittinger C.T."/>
            <person name="Goker M."/>
            <person name="Salamov A."/>
            <person name="Wisecaver J."/>
            <person name="Long T.M."/>
            <person name="Aerts A.L."/>
            <person name="Barry K."/>
            <person name="Choi C."/>
            <person name="Clum A."/>
            <person name="Coughlan A.Y."/>
            <person name="Deshpande S."/>
            <person name="Douglass A.P."/>
            <person name="Hanson S.J."/>
            <person name="Klenk H.-P."/>
            <person name="Labutti K."/>
            <person name="Lapidus A."/>
            <person name="Lindquist E."/>
            <person name="Lipzen A."/>
            <person name="Meier-Kolthoff J.P."/>
            <person name="Ohm R.A."/>
            <person name="Otillar R.P."/>
            <person name="Pangilinan J."/>
            <person name="Peng Y."/>
            <person name="Rokas A."/>
            <person name="Rosa C.A."/>
            <person name="Scheuner C."/>
            <person name="Sibirny A.A."/>
            <person name="Slot J.C."/>
            <person name="Stielow J.B."/>
            <person name="Sun H."/>
            <person name="Kurtzman C.P."/>
            <person name="Blackwell M."/>
            <person name="Jeffries T.W."/>
            <person name="Grigoriev I.V."/>
        </authorList>
    </citation>
    <scope>NUCLEOTIDE SEQUENCE [LARGE SCALE GENOMIC DNA]</scope>
    <source>
        <strain evidence="3">NRRL Y-17796</strain>
    </source>
</reference>
<dbReference type="AlphaFoldDB" id="A0A1E4TDF7"/>
<dbReference type="Pfam" id="PF20263">
    <property type="entry name" value="LYRM2-like"/>
    <property type="match status" value="1"/>
</dbReference>
<dbReference type="EMBL" id="KV453843">
    <property type="protein sequence ID" value="ODV89688.1"/>
    <property type="molecule type" value="Genomic_DNA"/>
</dbReference>
<protein>
    <recommendedName>
        <fullName evidence="1">LYR motif-containing protein Cup1-like N-terminal domain-containing protein</fullName>
    </recommendedName>
</protein>
<dbReference type="InterPro" id="IPR046896">
    <property type="entry name" value="Cup1-like_N"/>
</dbReference>
<keyword evidence="3" id="KW-1185">Reference proteome</keyword>
<name>A0A1E4TDF7_9ASCO</name>